<organism evidence="2 3">
    <name type="scientific">Candidatus Kaiserbacteria bacterium CG10_big_fil_rev_8_21_14_0_10_45_20</name>
    <dbReference type="NCBI Taxonomy" id="1974607"/>
    <lineage>
        <taxon>Bacteria</taxon>
        <taxon>Candidatus Kaiseribacteriota</taxon>
    </lineage>
</organism>
<gene>
    <name evidence="2" type="ORF">COU15_00245</name>
</gene>
<feature type="transmembrane region" description="Helical" evidence="1">
    <location>
        <begin position="139"/>
        <end position="160"/>
    </location>
</feature>
<feature type="transmembrane region" description="Helical" evidence="1">
    <location>
        <begin position="6"/>
        <end position="24"/>
    </location>
</feature>
<feature type="transmembrane region" description="Helical" evidence="1">
    <location>
        <begin position="172"/>
        <end position="195"/>
    </location>
</feature>
<dbReference type="Proteomes" id="UP000229315">
    <property type="component" value="Unassembled WGS sequence"/>
</dbReference>
<name>A0A2H0UGI1_9BACT</name>
<dbReference type="AlphaFoldDB" id="A0A2H0UGI1"/>
<evidence type="ECO:0000313" key="3">
    <source>
        <dbReference type="Proteomes" id="UP000229315"/>
    </source>
</evidence>
<protein>
    <recommendedName>
        <fullName evidence="4">Histidine kinase N-terminal 7TM region domain-containing protein</fullName>
    </recommendedName>
</protein>
<accession>A0A2H0UGI1</accession>
<feature type="transmembrane region" description="Helical" evidence="1">
    <location>
        <begin position="36"/>
        <end position="59"/>
    </location>
</feature>
<keyword evidence="1" id="KW-1133">Transmembrane helix</keyword>
<feature type="transmembrane region" description="Helical" evidence="1">
    <location>
        <begin position="99"/>
        <end position="119"/>
    </location>
</feature>
<keyword evidence="1" id="KW-0812">Transmembrane</keyword>
<feature type="transmembrane region" description="Helical" evidence="1">
    <location>
        <begin position="65"/>
        <end position="87"/>
    </location>
</feature>
<evidence type="ECO:0000256" key="1">
    <source>
        <dbReference type="SAM" id="Phobius"/>
    </source>
</evidence>
<reference evidence="3" key="1">
    <citation type="submission" date="2017-09" db="EMBL/GenBank/DDBJ databases">
        <title>Depth-based differentiation of microbial function through sediment-hosted aquifers and enrichment of novel symbionts in the deep terrestrial subsurface.</title>
        <authorList>
            <person name="Probst A.J."/>
            <person name="Ladd B."/>
            <person name="Jarett J.K."/>
            <person name="Geller-Mcgrath D.E."/>
            <person name="Sieber C.M.K."/>
            <person name="Emerson J.B."/>
            <person name="Anantharaman K."/>
            <person name="Thomas B.C."/>
            <person name="Malmstrom R."/>
            <person name="Stieglmeier M."/>
            <person name="Klingl A."/>
            <person name="Woyke T."/>
            <person name="Ryan C.M."/>
            <person name="Banfield J.F."/>
        </authorList>
    </citation>
    <scope>NUCLEOTIDE SEQUENCE [LARGE SCALE GENOMIC DNA]</scope>
</reference>
<evidence type="ECO:0008006" key="4">
    <source>
        <dbReference type="Google" id="ProtNLM"/>
    </source>
</evidence>
<keyword evidence="1" id="KW-0472">Membrane</keyword>
<comment type="caution">
    <text evidence="2">The sequence shown here is derived from an EMBL/GenBank/DDBJ whole genome shotgun (WGS) entry which is preliminary data.</text>
</comment>
<evidence type="ECO:0000313" key="2">
    <source>
        <dbReference type="EMBL" id="PIR85512.1"/>
    </source>
</evidence>
<proteinExistence type="predicted"/>
<feature type="transmembrane region" description="Helical" evidence="1">
    <location>
        <begin position="201"/>
        <end position="220"/>
    </location>
</feature>
<sequence>MPIAYILLHLVSGLLSLGVAFFVYKSYKASNNRTLLFLMFTFLLLSVYGVFNSIPVLFALDNVHIAGISRIIALMSVFAVILVSIPVQNTLSSGWLKLTSRYIFIGIALASLVTLWILVSTYKTPVIGNDIVRWYTDPLASLILAYSALCYGLFWALVFFRDAFLLQYKTQNYKMLVLGFDGVLLGIAGFVGFIGNEPWQVFLSVFLFFVASFLTVIMLVSTRNENEETI</sequence>
<dbReference type="EMBL" id="PFBH01000001">
    <property type="protein sequence ID" value="PIR85512.1"/>
    <property type="molecule type" value="Genomic_DNA"/>
</dbReference>